<dbReference type="GO" id="GO:0005509">
    <property type="term" value="F:calcium ion binding"/>
    <property type="evidence" value="ECO:0007669"/>
    <property type="project" value="InterPro"/>
</dbReference>
<dbReference type="InterPro" id="IPR011992">
    <property type="entry name" value="EF-hand-dom_pair"/>
</dbReference>
<dbReference type="SUPFAM" id="SSF47473">
    <property type="entry name" value="EF-hand"/>
    <property type="match status" value="1"/>
</dbReference>
<dbReference type="AlphaFoldDB" id="A0A6C1E2D5"/>
<protein>
    <submittedName>
        <fullName evidence="4">Myosin type II regulatory light chain</fullName>
    </submittedName>
</protein>
<dbReference type="Pfam" id="PF13405">
    <property type="entry name" value="EF-hand_6"/>
    <property type="match status" value="1"/>
</dbReference>
<evidence type="ECO:0000313" key="4">
    <source>
        <dbReference type="EMBL" id="QID83141.1"/>
    </source>
</evidence>
<dbReference type="OrthoDB" id="429467at2759"/>
<dbReference type="SMART" id="SM00054">
    <property type="entry name" value="EFh"/>
    <property type="match status" value="1"/>
</dbReference>
<evidence type="ECO:0000256" key="2">
    <source>
        <dbReference type="ARBA" id="ARBA00022837"/>
    </source>
</evidence>
<keyword evidence="2" id="KW-0106">Calcium</keyword>
<feature type="domain" description="EF-hand" evidence="3">
    <location>
        <begin position="15"/>
        <end position="50"/>
    </location>
</feature>
<dbReference type="PANTHER" id="PTHR23049">
    <property type="entry name" value="MYOSIN REGULATORY LIGHT CHAIN 2"/>
    <property type="match status" value="1"/>
</dbReference>
<dbReference type="InterPro" id="IPR018247">
    <property type="entry name" value="EF_Hand_1_Ca_BS"/>
</dbReference>
<accession>A0A6C1E2D5</accession>
<sequence length="163" mass="18676">MNHSESLTFNQLTQDYINKLKDAFQMLDEDEDGIISRKDLAKMYATLGKTLTDEEWSNMVPSNENTTKEVGEEGASFPIFLSIMGKNLSQFPEREELEKSFKSLSEKDDLNIPLNEVIESLKEAGFENPEEEFAKLLKLFTTNQQSTDEKTFRGKLFLDSITD</sequence>
<proteinExistence type="predicted"/>
<dbReference type="EMBL" id="CP048997">
    <property type="protein sequence ID" value="QID83141.1"/>
    <property type="molecule type" value="Genomic_DNA"/>
</dbReference>
<evidence type="ECO:0000256" key="1">
    <source>
        <dbReference type="ARBA" id="ARBA00022737"/>
    </source>
</evidence>
<keyword evidence="1" id="KW-0677">Repeat</keyword>
<dbReference type="Gene3D" id="1.10.238.10">
    <property type="entry name" value="EF-hand"/>
    <property type="match status" value="1"/>
</dbReference>
<dbReference type="InterPro" id="IPR002048">
    <property type="entry name" value="EF_hand_dom"/>
</dbReference>
<evidence type="ECO:0000313" key="5">
    <source>
        <dbReference type="Proteomes" id="UP000501346"/>
    </source>
</evidence>
<evidence type="ECO:0000259" key="3">
    <source>
        <dbReference type="PROSITE" id="PS50222"/>
    </source>
</evidence>
<dbReference type="Proteomes" id="UP000501346">
    <property type="component" value="Chromosome ScXVI"/>
</dbReference>
<keyword evidence="5" id="KW-1185">Reference proteome</keyword>
<reference evidence="4 5" key="1">
    <citation type="journal article" date="2019" name="BMC Genomics">
        <title>Chromosome level assembly and comparative genome analysis confirm lager-brewing yeasts originated from a single hybridization.</title>
        <authorList>
            <person name="Salazar A.N."/>
            <person name="Gorter de Vries A.R."/>
            <person name="van den Broek M."/>
            <person name="Brouwers N."/>
            <person name="de la Torre Cortes P."/>
            <person name="Kuijpers N.G.A."/>
            <person name="Daran J.G."/>
            <person name="Abeel T."/>
        </authorList>
    </citation>
    <scope>NUCLEOTIDE SEQUENCE [LARGE SCALE GENOMIC DNA]</scope>
    <source>
        <strain evidence="4 5">CBS 1483</strain>
    </source>
</reference>
<gene>
    <name evidence="4" type="primary">MLC2</name>
    <name evidence="4" type="ORF">GRS66_005588</name>
</gene>
<dbReference type="InterPro" id="IPR050403">
    <property type="entry name" value="Myosin_RLC"/>
</dbReference>
<dbReference type="PROSITE" id="PS50222">
    <property type="entry name" value="EF_HAND_2"/>
    <property type="match status" value="1"/>
</dbReference>
<name>A0A6C1E2D5_SACPS</name>
<dbReference type="PROSITE" id="PS00018">
    <property type="entry name" value="EF_HAND_1"/>
    <property type="match status" value="1"/>
</dbReference>
<organism evidence="4 5">
    <name type="scientific">Saccharomyces pastorianus</name>
    <name type="common">Lager yeast</name>
    <name type="synonym">Saccharomyces cerevisiae x Saccharomyces eubayanus</name>
    <dbReference type="NCBI Taxonomy" id="27292"/>
    <lineage>
        <taxon>Eukaryota</taxon>
        <taxon>Fungi</taxon>
        <taxon>Dikarya</taxon>
        <taxon>Ascomycota</taxon>
        <taxon>Saccharomycotina</taxon>
        <taxon>Saccharomycetes</taxon>
        <taxon>Saccharomycetales</taxon>
        <taxon>Saccharomycetaceae</taxon>
        <taxon>Saccharomyces</taxon>
    </lineage>
</organism>